<dbReference type="AlphaFoldDB" id="J1H438"/>
<organism evidence="1 2">
    <name type="scientific">Actinomyces massiliensis F0489</name>
    <dbReference type="NCBI Taxonomy" id="1125718"/>
    <lineage>
        <taxon>Bacteria</taxon>
        <taxon>Bacillati</taxon>
        <taxon>Actinomycetota</taxon>
        <taxon>Actinomycetes</taxon>
        <taxon>Actinomycetales</taxon>
        <taxon>Actinomycetaceae</taxon>
        <taxon>Actinomyces</taxon>
    </lineage>
</organism>
<keyword evidence="2" id="KW-1185">Reference proteome</keyword>
<gene>
    <name evidence="1" type="ORF">HMPREF1318_1546</name>
</gene>
<proteinExistence type="predicted"/>
<protein>
    <submittedName>
        <fullName evidence="1">Uncharacterized protein</fullName>
    </submittedName>
</protein>
<dbReference type="Pfam" id="PF21853">
    <property type="entry name" value="DUF6912"/>
    <property type="match status" value="1"/>
</dbReference>
<reference evidence="1 2" key="1">
    <citation type="submission" date="2012-05" db="EMBL/GenBank/DDBJ databases">
        <authorList>
            <person name="Harkins D.M."/>
            <person name="Madupu R."/>
            <person name="Durkin A.S."/>
            <person name="Torralba M."/>
            <person name="Methe B."/>
            <person name="Sutton G.G."/>
            <person name="Nelson K.E."/>
        </authorList>
    </citation>
    <scope>NUCLEOTIDE SEQUENCE [LARGE SCALE GENOMIC DNA]</scope>
    <source>
        <strain evidence="1 2">F0489</strain>
    </source>
</reference>
<dbReference type="EMBL" id="AKFT01000172">
    <property type="protein sequence ID" value="EJF40280.1"/>
    <property type="molecule type" value="Genomic_DNA"/>
</dbReference>
<evidence type="ECO:0000313" key="2">
    <source>
        <dbReference type="Proteomes" id="UP000002941"/>
    </source>
</evidence>
<dbReference type="eggNOG" id="ENOG5033JPI">
    <property type="taxonomic scope" value="Bacteria"/>
</dbReference>
<dbReference type="Proteomes" id="UP000002941">
    <property type="component" value="Unassembled WGS sequence"/>
</dbReference>
<evidence type="ECO:0000313" key="1">
    <source>
        <dbReference type="EMBL" id="EJF40280.1"/>
    </source>
</evidence>
<dbReference type="PATRIC" id="fig|1125718.3.peg.2108"/>
<name>J1H438_9ACTO</name>
<sequence length="173" mass="18141">MRDETHAAHSGALGHTWVMRVYLPATAADLSAPTISPRTAHAVTSALARALPDEDEETLEASASLCAADASLMLLSRPGAGVLADRRVVIAADVDAAAVSEVPVSEEILPGTVQVGAPVAWEAVAALLVDEREVEVDVRAARTGDEAAFERVGEADLLWFDVSEREYLAAELG</sequence>
<comment type="caution">
    <text evidence="1">The sequence shown here is derived from an EMBL/GenBank/DDBJ whole genome shotgun (WGS) entry which is preliminary data.</text>
</comment>
<dbReference type="InterPro" id="IPR054206">
    <property type="entry name" value="DUF6912"/>
</dbReference>
<accession>J1H438</accession>